<evidence type="ECO:0000256" key="5">
    <source>
        <dbReference type="ARBA" id="ARBA00023125"/>
    </source>
</evidence>
<keyword evidence="4 7" id="KW-0805">Transcription regulation</keyword>
<sequence length="133" mass="13595">MEGLRKHGGYDLPARADVNDVLRALAAEAGWVVEHDGTTYRRAASQNLVPSVLTAVARARSSGVGAGNGGICTAVAAAPPPAEQGLFLFPNRSNEGFGAGAGYPDMCVVDGGGAAPSAYAWLPEEWTWGQPGA</sequence>
<keyword evidence="2" id="KW-0341">Growth regulation</keyword>
<evidence type="ECO:0000256" key="1">
    <source>
        <dbReference type="ARBA" id="ARBA00005909"/>
    </source>
</evidence>
<dbReference type="Proteomes" id="UP000734854">
    <property type="component" value="Unassembled WGS sequence"/>
</dbReference>
<evidence type="ECO:0000313" key="9">
    <source>
        <dbReference type="EMBL" id="KAG6533576.1"/>
    </source>
</evidence>
<reference evidence="9 10" key="1">
    <citation type="submission" date="2020-08" db="EMBL/GenBank/DDBJ databases">
        <title>Plant Genome Project.</title>
        <authorList>
            <person name="Zhang R.-G."/>
        </authorList>
    </citation>
    <scope>NUCLEOTIDE SEQUENCE [LARGE SCALE GENOMIC DNA]</scope>
    <source>
        <tissue evidence="9">Rhizome</tissue>
    </source>
</reference>
<keyword evidence="10" id="KW-1185">Reference proteome</keyword>
<dbReference type="GO" id="GO:0003700">
    <property type="term" value="F:DNA-binding transcription factor activity"/>
    <property type="evidence" value="ECO:0007669"/>
    <property type="project" value="UniProtKB-UniRule"/>
</dbReference>
<dbReference type="EMBL" id="JACMSC010000002">
    <property type="protein sequence ID" value="KAG6533576.1"/>
    <property type="molecule type" value="Genomic_DNA"/>
</dbReference>
<dbReference type="GO" id="GO:0005634">
    <property type="term" value="C:nucleus"/>
    <property type="evidence" value="ECO:0007669"/>
    <property type="project" value="UniProtKB-SubCell"/>
</dbReference>
<dbReference type="PANTHER" id="PTHR31506:SF4">
    <property type="entry name" value="BES1_BZR1 PLANT TRANSCRIPTION FACTOR N-TERMINAL DOMAIN-CONTAINING PROTEIN"/>
    <property type="match status" value="1"/>
</dbReference>
<gene>
    <name evidence="9" type="ORF">ZIOFF_007451</name>
</gene>
<comment type="similarity">
    <text evidence="1 7">Belongs to the BZR/LAT61 family.</text>
</comment>
<dbReference type="AlphaFoldDB" id="A0A8J5M3T3"/>
<dbReference type="GO" id="GO:0006351">
    <property type="term" value="P:DNA-templated transcription"/>
    <property type="evidence" value="ECO:0007669"/>
    <property type="project" value="InterPro"/>
</dbReference>
<keyword evidence="3 7" id="KW-1070">Brassinosteroid signaling pathway</keyword>
<dbReference type="PANTHER" id="PTHR31506">
    <property type="entry name" value="BES1/BZR1 HOMOLOG PROTEIN 3-RELATED"/>
    <property type="match status" value="1"/>
</dbReference>
<feature type="domain" description="BES1/BZR1 plant transcription factor N-terminal" evidence="8">
    <location>
        <begin position="2"/>
        <end position="55"/>
    </location>
</feature>
<dbReference type="InterPro" id="IPR008540">
    <property type="entry name" value="BES1_N"/>
</dbReference>
<dbReference type="InterPro" id="IPR033264">
    <property type="entry name" value="BZR"/>
</dbReference>
<dbReference type="GO" id="GO:0009742">
    <property type="term" value="P:brassinosteroid mediated signaling pathway"/>
    <property type="evidence" value="ECO:0007669"/>
    <property type="project" value="UniProtKB-UniRule"/>
</dbReference>
<organism evidence="9 10">
    <name type="scientific">Zingiber officinale</name>
    <name type="common">Ginger</name>
    <name type="synonym">Amomum zingiber</name>
    <dbReference type="NCBI Taxonomy" id="94328"/>
    <lineage>
        <taxon>Eukaryota</taxon>
        <taxon>Viridiplantae</taxon>
        <taxon>Streptophyta</taxon>
        <taxon>Embryophyta</taxon>
        <taxon>Tracheophyta</taxon>
        <taxon>Spermatophyta</taxon>
        <taxon>Magnoliopsida</taxon>
        <taxon>Liliopsida</taxon>
        <taxon>Zingiberales</taxon>
        <taxon>Zingiberaceae</taxon>
        <taxon>Zingiber</taxon>
    </lineage>
</organism>
<evidence type="ECO:0000256" key="6">
    <source>
        <dbReference type="ARBA" id="ARBA00023163"/>
    </source>
</evidence>
<keyword evidence="5 7" id="KW-0238">DNA-binding</keyword>
<comment type="caution">
    <text evidence="9">The sequence shown here is derived from an EMBL/GenBank/DDBJ whole genome shotgun (WGS) entry which is preliminary data.</text>
</comment>
<dbReference type="GO" id="GO:0003677">
    <property type="term" value="F:DNA binding"/>
    <property type="evidence" value="ECO:0007669"/>
    <property type="project" value="UniProtKB-UniRule"/>
</dbReference>
<evidence type="ECO:0000313" key="10">
    <source>
        <dbReference type="Proteomes" id="UP000734854"/>
    </source>
</evidence>
<evidence type="ECO:0000256" key="7">
    <source>
        <dbReference type="RuleBase" id="RU369040"/>
    </source>
</evidence>
<comment type="subcellular location">
    <subcellularLocation>
        <location evidence="7">Nucleus</location>
    </subcellularLocation>
</comment>
<evidence type="ECO:0000256" key="4">
    <source>
        <dbReference type="ARBA" id="ARBA00023015"/>
    </source>
</evidence>
<proteinExistence type="inferred from homology"/>
<keyword evidence="6 7" id="KW-0804">Transcription</keyword>
<evidence type="ECO:0000259" key="8">
    <source>
        <dbReference type="Pfam" id="PF05687"/>
    </source>
</evidence>
<comment type="function">
    <text evidence="7">Functions in brassinosteroid signaling. May function as transcriptional repressor.</text>
</comment>
<evidence type="ECO:0000256" key="3">
    <source>
        <dbReference type="ARBA" id="ARBA00022626"/>
    </source>
</evidence>
<evidence type="ECO:0000256" key="2">
    <source>
        <dbReference type="ARBA" id="ARBA00022604"/>
    </source>
</evidence>
<protein>
    <recommendedName>
        <fullName evidence="7">Protein BZR1 homolog</fullName>
    </recommendedName>
    <alternativeName>
        <fullName evidence="7">Protein BRASSINAZOLE-RESISTANT 1 homolog</fullName>
    </alternativeName>
</protein>
<dbReference type="Pfam" id="PF05687">
    <property type="entry name" value="BES1_N"/>
    <property type="match status" value="1"/>
</dbReference>
<accession>A0A8J5M3T3</accession>
<name>A0A8J5M3T3_ZINOF</name>